<dbReference type="CDD" id="cd00060">
    <property type="entry name" value="FHA"/>
    <property type="match status" value="1"/>
</dbReference>
<proteinExistence type="predicted"/>
<organism evidence="3 4">
    <name type="scientific">Terriglobus albidus</name>
    <dbReference type="NCBI Taxonomy" id="1592106"/>
    <lineage>
        <taxon>Bacteria</taxon>
        <taxon>Pseudomonadati</taxon>
        <taxon>Acidobacteriota</taxon>
        <taxon>Terriglobia</taxon>
        <taxon>Terriglobales</taxon>
        <taxon>Acidobacteriaceae</taxon>
        <taxon>Terriglobus</taxon>
    </lineage>
</organism>
<reference evidence="3 4" key="1">
    <citation type="submission" date="2019-08" db="EMBL/GenBank/DDBJ databases">
        <title>Complete genome sequence of Terriglobus albidus strain ORNL.</title>
        <authorList>
            <person name="Podar M."/>
        </authorList>
    </citation>
    <scope>NUCLEOTIDE SEQUENCE [LARGE SCALE GENOMIC DNA]</scope>
    <source>
        <strain evidence="3 4">ORNL</strain>
    </source>
</reference>
<dbReference type="InterPro" id="IPR008984">
    <property type="entry name" value="SMAD_FHA_dom_sf"/>
</dbReference>
<keyword evidence="1" id="KW-0812">Transmembrane</keyword>
<dbReference type="EMBL" id="CP042806">
    <property type="protein sequence ID" value="QEE27311.1"/>
    <property type="molecule type" value="Genomic_DNA"/>
</dbReference>
<feature type="transmembrane region" description="Helical" evidence="1">
    <location>
        <begin position="170"/>
        <end position="191"/>
    </location>
</feature>
<feature type="transmembrane region" description="Helical" evidence="1">
    <location>
        <begin position="61"/>
        <end position="80"/>
    </location>
</feature>
<evidence type="ECO:0000313" key="3">
    <source>
        <dbReference type="EMBL" id="QEE27311.1"/>
    </source>
</evidence>
<evidence type="ECO:0000313" key="4">
    <source>
        <dbReference type="Proteomes" id="UP000321820"/>
    </source>
</evidence>
<feature type="transmembrane region" description="Helical" evidence="1">
    <location>
        <begin position="198"/>
        <end position="219"/>
    </location>
</feature>
<dbReference type="Gene3D" id="2.60.200.20">
    <property type="match status" value="1"/>
</dbReference>
<dbReference type="Proteomes" id="UP000321820">
    <property type="component" value="Chromosome"/>
</dbReference>
<dbReference type="SUPFAM" id="SSF49879">
    <property type="entry name" value="SMAD/FHA domain"/>
    <property type="match status" value="1"/>
</dbReference>
<evidence type="ECO:0000256" key="1">
    <source>
        <dbReference type="SAM" id="Phobius"/>
    </source>
</evidence>
<dbReference type="InterPro" id="IPR000253">
    <property type="entry name" value="FHA_dom"/>
</dbReference>
<protein>
    <recommendedName>
        <fullName evidence="2">FHA domain-containing protein</fullName>
    </recommendedName>
</protein>
<dbReference type="OrthoDB" id="9815925at2"/>
<feature type="transmembrane region" description="Helical" evidence="1">
    <location>
        <begin position="123"/>
        <end position="140"/>
    </location>
</feature>
<gene>
    <name evidence="3" type="ORF">FTW19_04360</name>
</gene>
<accession>A0A5B9EA52</accession>
<sequence length="350" mass="36992">MSEQPDDVLRVSLEDLETVQAAPLAVASTETTAGVKSYGSIHEPAEPEALAKEDGNFFLKAWVYLGIAGLVGALAGWGIAEPGFVDGAGYRWGNIWLIPIILTLMCVGFGAAESIVERSLRKAAIRIGIALPLGVVMSFISDRIANMIYAIGLGFSAAAGVQTHHNPVIWIVRAIAWACLGAAGGIIYGIIDRSGKKIGYGALGGAIGAAIGGLIFDPISFATKGGAPSRAVGFALLGLATGVAMGLVESALKDRWLYVTSGPLAGKQFILYKPQTVIGSTQTCDIYLFKDPEILPRHAVLMQKGPHIHLAAEGTVYVSGQPVRGTRVLESGAIVQLGRYKFRYQERTRE</sequence>
<dbReference type="AlphaFoldDB" id="A0A5B9EA52"/>
<keyword evidence="1" id="KW-0472">Membrane</keyword>
<keyword evidence="1" id="KW-1133">Transmembrane helix</keyword>
<name>A0A5B9EA52_9BACT</name>
<dbReference type="InterPro" id="IPR032030">
    <property type="entry name" value="YscD_cytoplasmic_dom"/>
</dbReference>
<dbReference type="RefSeq" id="WP_147646504.1">
    <property type="nucleotide sequence ID" value="NZ_CP042806.1"/>
</dbReference>
<dbReference type="KEGG" id="talb:FTW19_04360"/>
<feature type="domain" description="FHA" evidence="2">
    <location>
        <begin position="276"/>
        <end position="328"/>
    </location>
</feature>
<dbReference type="PROSITE" id="PS50006">
    <property type="entry name" value="FHA_DOMAIN"/>
    <property type="match status" value="1"/>
</dbReference>
<feature type="transmembrane region" description="Helical" evidence="1">
    <location>
        <begin position="92"/>
        <end position="111"/>
    </location>
</feature>
<keyword evidence="4" id="KW-1185">Reference proteome</keyword>
<dbReference type="Pfam" id="PF16697">
    <property type="entry name" value="Yop-YscD_cpl"/>
    <property type="match status" value="1"/>
</dbReference>
<feature type="transmembrane region" description="Helical" evidence="1">
    <location>
        <begin position="231"/>
        <end position="248"/>
    </location>
</feature>
<evidence type="ECO:0000259" key="2">
    <source>
        <dbReference type="PROSITE" id="PS50006"/>
    </source>
</evidence>